<protein>
    <submittedName>
        <fullName evidence="1">Uncharacterized protein</fullName>
    </submittedName>
</protein>
<reference evidence="1" key="1">
    <citation type="submission" date="2020-11" db="EMBL/GenBank/DDBJ databases">
        <authorList>
            <person name="Davenport K.M."/>
            <person name="Bickhart D.M."/>
            <person name="Smith T.P.L."/>
            <person name="Murdoch B.M."/>
            <person name="Rosen B.D."/>
        </authorList>
    </citation>
    <scope>NUCLEOTIDE SEQUENCE [LARGE SCALE GENOMIC DNA]</scope>
    <source>
        <strain evidence="1">OAR_USU_Benz2616</strain>
    </source>
</reference>
<organism evidence="1">
    <name type="scientific">Ovis aries</name>
    <name type="common">Sheep</name>
    <dbReference type="NCBI Taxonomy" id="9940"/>
    <lineage>
        <taxon>Eukaryota</taxon>
        <taxon>Metazoa</taxon>
        <taxon>Chordata</taxon>
        <taxon>Craniata</taxon>
        <taxon>Vertebrata</taxon>
        <taxon>Euteleostomi</taxon>
        <taxon>Mammalia</taxon>
        <taxon>Eutheria</taxon>
        <taxon>Laurasiatheria</taxon>
        <taxon>Artiodactyla</taxon>
        <taxon>Ruminantia</taxon>
        <taxon>Pecora</taxon>
        <taxon>Bovidae</taxon>
        <taxon>Caprinae</taxon>
        <taxon>Ovis</taxon>
    </lineage>
</organism>
<evidence type="ECO:0000313" key="1">
    <source>
        <dbReference type="Ensembl" id="ENSOARP00020057914.1"/>
    </source>
</evidence>
<name>A0AC11EDF7_SHEEP</name>
<reference evidence="1" key="3">
    <citation type="submission" date="2025-09" db="UniProtKB">
        <authorList>
            <consortium name="Ensembl"/>
        </authorList>
    </citation>
    <scope>IDENTIFICATION</scope>
</reference>
<dbReference type="Ensembl" id="ENSOART00020052627.1">
    <property type="protein sequence ID" value="ENSOARP00020057914.1"/>
    <property type="gene ID" value="ENSOARG00020030547.1"/>
</dbReference>
<accession>A0AC11EDF7</accession>
<proteinExistence type="predicted"/>
<reference evidence="1" key="2">
    <citation type="submission" date="2025-08" db="UniProtKB">
        <authorList>
            <consortium name="Ensembl"/>
        </authorList>
    </citation>
    <scope>IDENTIFICATION</scope>
</reference>
<sequence>MNHSTPGLPVHHQLPEFTQTQHPSKSVMPSSHFILCHPLLLLPPIPPSIRVFSNVSILRMRWPKYWSFSFSIIPSKEHPGLISFRMDWLDLLVVNGTVKSLLQYHSSKASIHRRSAFFTVQLSHPYMTAGKTIALTRRTFVGQVMSLRFNMLSSLVITFLPRSKHLLISWLQSPSAVILEPPQNKV</sequence>